<name>A0A9D5JYI0_9BACT</name>
<dbReference type="EMBL" id="WJJP01000523">
    <property type="protein sequence ID" value="MBD3326081.1"/>
    <property type="molecule type" value="Genomic_DNA"/>
</dbReference>
<dbReference type="Pfam" id="PF19991">
    <property type="entry name" value="HMA_2"/>
    <property type="match status" value="1"/>
</dbReference>
<reference evidence="1" key="1">
    <citation type="submission" date="2019-11" db="EMBL/GenBank/DDBJ databases">
        <title>Microbial mats filling the niche in hypersaline microbial mats.</title>
        <authorList>
            <person name="Wong H.L."/>
            <person name="Macleod F.I."/>
            <person name="White R.A. III"/>
            <person name="Burns B.P."/>
        </authorList>
    </citation>
    <scope>NUCLEOTIDE SEQUENCE</scope>
    <source>
        <strain evidence="1">Rbin_158</strain>
    </source>
</reference>
<dbReference type="Proteomes" id="UP000649604">
    <property type="component" value="Unassembled WGS sequence"/>
</dbReference>
<evidence type="ECO:0000313" key="2">
    <source>
        <dbReference type="Proteomes" id="UP000649604"/>
    </source>
</evidence>
<proteinExistence type="predicted"/>
<accession>A0A9D5JYI0</accession>
<evidence type="ECO:0000313" key="1">
    <source>
        <dbReference type="EMBL" id="MBD3326081.1"/>
    </source>
</evidence>
<protein>
    <recommendedName>
        <fullName evidence="3">Heavy metal translocating P-type ATPase</fullName>
    </recommendedName>
</protein>
<gene>
    <name evidence="1" type="ORF">GF339_15960</name>
</gene>
<comment type="caution">
    <text evidence="1">The sequence shown here is derived from an EMBL/GenBank/DDBJ whole genome shotgun (WGS) entry which is preliminary data.</text>
</comment>
<organism evidence="1 2">
    <name type="scientific">candidate division KSB3 bacterium</name>
    <dbReference type="NCBI Taxonomy" id="2044937"/>
    <lineage>
        <taxon>Bacteria</taxon>
        <taxon>candidate division KSB3</taxon>
    </lineage>
</organism>
<sequence>MHILTGLLVTALLGRKASHDHSQSALLQLKWPIKTKHLVPGRVRFQIPLLVGDSTGVQQVETQLPRVDGIDAVAANKVSGSVVIRYQPEKIDPDLLFAALIRVLDLERELEKTPQSLIAREVGNMGRAMNRAVYSMTDGVLDLWTTVPLALLLIGARKVITDRTLSFPAGFTLLWWSYNAMFRESVSGKK</sequence>
<evidence type="ECO:0008006" key="3">
    <source>
        <dbReference type="Google" id="ProtNLM"/>
    </source>
</evidence>
<dbReference type="AlphaFoldDB" id="A0A9D5JYI0"/>